<keyword evidence="1" id="KW-0732">Signal</keyword>
<organism evidence="2 3">
    <name type="scientific">Ornithinimicrobium cryptoxanthini</name>
    <dbReference type="NCBI Taxonomy" id="2934161"/>
    <lineage>
        <taxon>Bacteria</taxon>
        <taxon>Bacillati</taxon>
        <taxon>Actinomycetota</taxon>
        <taxon>Actinomycetes</taxon>
        <taxon>Micrococcales</taxon>
        <taxon>Ornithinimicrobiaceae</taxon>
        <taxon>Ornithinimicrobium</taxon>
    </lineage>
</organism>
<feature type="signal peptide" evidence="1">
    <location>
        <begin position="1"/>
        <end position="19"/>
    </location>
</feature>
<feature type="chain" id="PRO_5045975283" evidence="1">
    <location>
        <begin position="20"/>
        <end position="176"/>
    </location>
</feature>
<reference evidence="2" key="1">
    <citation type="submission" date="2022-06" db="EMBL/GenBank/DDBJ databases">
        <title>Ornithinimicrobium JY.X270.</title>
        <authorList>
            <person name="Huang Y."/>
        </authorList>
    </citation>
    <scope>NUCLEOTIDE SEQUENCE</scope>
    <source>
        <strain evidence="2">JY.X270</strain>
    </source>
</reference>
<gene>
    <name evidence="2" type="ORF">NF557_14395</name>
</gene>
<keyword evidence="3" id="KW-1185">Reference proteome</keyword>
<dbReference type="PROSITE" id="PS51257">
    <property type="entry name" value="PROKAR_LIPOPROTEIN"/>
    <property type="match status" value="1"/>
</dbReference>
<dbReference type="RefSeq" id="WP_252620239.1">
    <property type="nucleotide sequence ID" value="NZ_CP099490.1"/>
</dbReference>
<sequence length="176" mass="17961">MRIAASSLTRARARRSLTAATVAAAGALALSGCSGDASLSAGVAAVVDGKEISVADVQEATAQFNTLPVQPATTSDTLTLLIYGDLAETAYTEAGLPPVPDAQLEAQMRSGGVEEPSDSLINLYRSITHLNGLGGLPPGGGADIQVNPRFGSWDAEAGQVIAQAPDWITDISEVQN</sequence>
<evidence type="ECO:0000313" key="3">
    <source>
        <dbReference type="Proteomes" id="UP001056535"/>
    </source>
</evidence>
<dbReference type="EMBL" id="CP099490">
    <property type="protein sequence ID" value="USQ75784.1"/>
    <property type="molecule type" value="Genomic_DNA"/>
</dbReference>
<dbReference type="Proteomes" id="UP001056535">
    <property type="component" value="Chromosome"/>
</dbReference>
<accession>A0ABY4YGP7</accession>
<evidence type="ECO:0000256" key="1">
    <source>
        <dbReference type="SAM" id="SignalP"/>
    </source>
</evidence>
<evidence type="ECO:0000313" key="2">
    <source>
        <dbReference type="EMBL" id="USQ75784.1"/>
    </source>
</evidence>
<proteinExistence type="predicted"/>
<name>A0ABY4YGP7_9MICO</name>
<protein>
    <submittedName>
        <fullName evidence="2">Uncharacterized protein</fullName>
    </submittedName>
</protein>